<dbReference type="Proteomes" id="UP001172386">
    <property type="component" value="Unassembled WGS sequence"/>
</dbReference>
<organism evidence="1 2">
    <name type="scientific">Neophaeococcomyces mojaviensis</name>
    <dbReference type="NCBI Taxonomy" id="3383035"/>
    <lineage>
        <taxon>Eukaryota</taxon>
        <taxon>Fungi</taxon>
        <taxon>Dikarya</taxon>
        <taxon>Ascomycota</taxon>
        <taxon>Pezizomycotina</taxon>
        <taxon>Eurotiomycetes</taxon>
        <taxon>Chaetothyriomycetidae</taxon>
        <taxon>Chaetothyriales</taxon>
        <taxon>Chaetothyriales incertae sedis</taxon>
        <taxon>Neophaeococcomyces</taxon>
    </lineage>
</organism>
<proteinExistence type="predicted"/>
<protein>
    <submittedName>
        <fullName evidence="1">Uncharacterized protein</fullName>
    </submittedName>
</protein>
<reference evidence="1" key="1">
    <citation type="submission" date="2022-10" db="EMBL/GenBank/DDBJ databases">
        <title>Culturing micro-colonial fungi from biological soil crusts in the Mojave desert and describing Neophaeococcomyces mojavensis, and introducing the new genera and species Taxawa tesnikishii.</title>
        <authorList>
            <person name="Kurbessoian T."/>
            <person name="Stajich J.E."/>
        </authorList>
    </citation>
    <scope>NUCLEOTIDE SEQUENCE</scope>
    <source>
        <strain evidence="1">JES_112</strain>
    </source>
</reference>
<evidence type="ECO:0000313" key="1">
    <source>
        <dbReference type="EMBL" id="KAJ9654193.1"/>
    </source>
</evidence>
<keyword evidence="2" id="KW-1185">Reference proteome</keyword>
<feature type="non-terminal residue" evidence="1">
    <location>
        <position position="1"/>
    </location>
</feature>
<gene>
    <name evidence="1" type="ORF">H2198_006709</name>
</gene>
<evidence type="ECO:0000313" key="2">
    <source>
        <dbReference type="Proteomes" id="UP001172386"/>
    </source>
</evidence>
<accession>A0ACC3A1Z9</accession>
<dbReference type="EMBL" id="JAPDRQ010000128">
    <property type="protein sequence ID" value="KAJ9654193.1"/>
    <property type="molecule type" value="Genomic_DNA"/>
</dbReference>
<sequence length="669" mass="76708">MGGPKQLLIATFFFWYAGQPLQKSQEGLLRSILYQIISERVAMAPIIFPHMWTQLSHELESRGHLKDVELSMTELKEALILLMKNMPPDLAIFFLIDGVDEFSGDHFELCKYLVRLTETTSIKLLVSSRPIPECHQIFCRFPSKLRLQDLTADDIQAYIDEELMQDGLFLDMDRLENGFAREVKNALTEKASGVFLWIVLVVKRLLIGLANYDSKDILIRVIDELPSDLEKLYDHMFGRMSKEHQQEGALLLQFVRHAKDKQRCHLAASQLYVALQSSLDGCTGDYISMKSVRYGRKHEALRVKVIEGKLRSRCCGLLEVEYHALHGPHRVASVEFLHRTVYDYICDSTIWSKITSLHKLNTRTLNIPLLASIVHRMKREELSSNTTSEQTEGLKYLFEACLEYATEIESLADSSYITYLSAAEDILLLKLSQLRNHCIYTYVSLRLSVASQWGLPYTVHTNQHFMNRFMLETESSFAILTCMIGLLGFSEYFKLKVSSWKNQSVHKGSALLYLISLAKARHSDPKTMWNCVCNIASLLRVGMNPNTEISMELFNNLPSISNEAASLRRLNHWRTPWNCWVFCAVNNLAHAKITLHMLEAGADLDCSAEPMKAALLNLYQRLRTYRDTCKDAETHATLEKILARMASVAPKRRRRSDIDDTIEPVKRRI</sequence>
<name>A0ACC3A1Z9_9EURO</name>
<comment type="caution">
    <text evidence="1">The sequence shown here is derived from an EMBL/GenBank/DDBJ whole genome shotgun (WGS) entry which is preliminary data.</text>
</comment>